<dbReference type="EMBL" id="AOCK01000003">
    <property type="protein sequence ID" value="EMQ99152.1"/>
    <property type="molecule type" value="Genomic_DNA"/>
</dbReference>
<accession>M7MRW5</accession>
<dbReference type="AlphaFoldDB" id="M7MRW5"/>
<evidence type="ECO:0000313" key="3">
    <source>
        <dbReference type="Proteomes" id="UP000012015"/>
    </source>
</evidence>
<gene>
    <name evidence="2" type="ORF">ADIAG_01142</name>
</gene>
<dbReference type="STRING" id="1276920.ADIAG_01142"/>
<feature type="compositionally biased region" description="Polar residues" evidence="1">
    <location>
        <begin position="61"/>
        <end position="76"/>
    </location>
</feature>
<protein>
    <submittedName>
        <fullName evidence="2">Addiction module antidote protein, HigA family</fullName>
    </submittedName>
</protein>
<dbReference type="GO" id="GO:0003677">
    <property type="term" value="F:DNA binding"/>
    <property type="evidence" value="ECO:0007669"/>
    <property type="project" value="InterPro"/>
</dbReference>
<keyword evidence="3" id="KW-1185">Reference proteome</keyword>
<comment type="caution">
    <text evidence="2">The sequence shown here is derived from an EMBL/GenBank/DDBJ whole genome shotgun (WGS) entry which is preliminary data.</text>
</comment>
<name>M7MRW5_9MICC</name>
<organism evidence="2 3">
    <name type="scientific">Paeniglutamicibacter gangotriensis Lz1y</name>
    <dbReference type="NCBI Taxonomy" id="1276920"/>
    <lineage>
        <taxon>Bacteria</taxon>
        <taxon>Bacillati</taxon>
        <taxon>Actinomycetota</taxon>
        <taxon>Actinomycetes</taxon>
        <taxon>Micrococcales</taxon>
        <taxon>Micrococcaceae</taxon>
        <taxon>Paeniglutamicibacter</taxon>
    </lineage>
</organism>
<dbReference type="InterPro" id="IPR010982">
    <property type="entry name" value="Lambda_DNA-bd_dom_sf"/>
</dbReference>
<feature type="region of interest" description="Disordered" evidence="1">
    <location>
        <begin position="55"/>
        <end position="76"/>
    </location>
</feature>
<dbReference type="SUPFAM" id="SSF47413">
    <property type="entry name" value="lambda repressor-like DNA-binding domains"/>
    <property type="match status" value="1"/>
</dbReference>
<reference evidence="2 3" key="1">
    <citation type="journal article" date="2013" name="Genome Announc.">
        <title>Draft Genome Sequence of Arthrobacter gangotriensis Strain Lz1yT, Isolated from a Penguin Rookery Soil Sample Collected in Antarctica, near the Indian Station Dakshin Gangotri.</title>
        <authorList>
            <person name="Shivaji S."/>
            <person name="Ara S."/>
            <person name="Bandi S."/>
            <person name="Singh A."/>
            <person name="Kumar Pinnaka A."/>
        </authorList>
    </citation>
    <scope>NUCLEOTIDE SEQUENCE [LARGE SCALE GENOMIC DNA]</scope>
    <source>
        <strain evidence="2 3">Lz1y</strain>
    </source>
</reference>
<proteinExistence type="predicted"/>
<dbReference type="Gene3D" id="1.10.260.40">
    <property type="entry name" value="lambda repressor-like DNA-binding domains"/>
    <property type="match status" value="1"/>
</dbReference>
<evidence type="ECO:0000313" key="2">
    <source>
        <dbReference type="EMBL" id="EMQ99152.1"/>
    </source>
</evidence>
<evidence type="ECO:0000256" key="1">
    <source>
        <dbReference type="SAM" id="MobiDB-lite"/>
    </source>
</evidence>
<dbReference type="RefSeq" id="WP_007270340.1">
    <property type="nucleotide sequence ID" value="NZ_AOCK01000003.1"/>
</dbReference>
<sequence length="76" mass="8125">MRVDVLVELKPTVAEAALRIDVSRATLGRVINEHADIGPSLAVWLERAGAGDWLEDGSPCRRSTTSPEGSRTIPTG</sequence>
<dbReference type="Proteomes" id="UP000012015">
    <property type="component" value="Unassembled WGS sequence"/>
</dbReference>